<keyword evidence="6 11" id="KW-0418">Kinase</keyword>
<organism evidence="11 12">
    <name type="scientific">Sediminispirochaeta smaragdinae (strain DSM 11293 / JCM 15392 / SEBR 4228)</name>
    <name type="common">Spirochaeta smaragdinae</name>
    <dbReference type="NCBI Taxonomy" id="573413"/>
    <lineage>
        <taxon>Bacteria</taxon>
        <taxon>Pseudomonadati</taxon>
        <taxon>Spirochaetota</taxon>
        <taxon>Spirochaetia</taxon>
        <taxon>Spirochaetales</taxon>
        <taxon>Spirochaetaceae</taxon>
        <taxon>Sediminispirochaeta</taxon>
    </lineage>
</organism>
<evidence type="ECO:0000256" key="2">
    <source>
        <dbReference type="ARBA" id="ARBA00012438"/>
    </source>
</evidence>
<dbReference type="PRINTS" id="PR00344">
    <property type="entry name" value="BCTRLSENSOR"/>
</dbReference>
<dbReference type="STRING" id="573413.Spirs_0495"/>
<evidence type="ECO:0000313" key="11">
    <source>
        <dbReference type="EMBL" id="ADK79642.1"/>
    </source>
</evidence>
<dbReference type="RefSeq" id="WP_013253106.1">
    <property type="nucleotide sequence ID" value="NC_014364.1"/>
</dbReference>
<evidence type="ECO:0000313" key="12">
    <source>
        <dbReference type="Proteomes" id="UP000002318"/>
    </source>
</evidence>
<proteinExistence type="predicted"/>
<keyword evidence="5" id="KW-0547">Nucleotide-binding</keyword>
<dbReference type="Gene3D" id="1.10.287.130">
    <property type="match status" value="1"/>
</dbReference>
<evidence type="ECO:0000256" key="9">
    <source>
        <dbReference type="SAM" id="Phobius"/>
    </source>
</evidence>
<feature type="transmembrane region" description="Helical" evidence="9">
    <location>
        <begin position="172"/>
        <end position="193"/>
    </location>
</feature>
<dbReference type="CDD" id="cd00082">
    <property type="entry name" value="HisKA"/>
    <property type="match status" value="1"/>
</dbReference>
<name>E1RBB2_SEDSS</name>
<dbReference type="InterPro" id="IPR036890">
    <property type="entry name" value="HATPase_C_sf"/>
</dbReference>
<dbReference type="PROSITE" id="PS50109">
    <property type="entry name" value="HIS_KIN"/>
    <property type="match status" value="1"/>
</dbReference>
<keyword evidence="7" id="KW-0067">ATP-binding</keyword>
<dbReference type="SMART" id="SM00388">
    <property type="entry name" value="HisKA"/>
    <property type="match status" value="1"/>
</dbReference>
<dbReference type="InterPro" id="IPR003594">
    <property type="entry name" value="HATPase_dom"/>
</dbReference>
<dbReference type="GO" id="GO:0005524">
    <property type="term" value="F:ATP binding"/>
    <property type="evidence" value="ECO:0007669"/>
    <property type="project" value="UniProtKB-KW"/>
</dbReference>
<dbReference type="SUPFAM" id="SSF55874">
    <property type="entry name" value="ATPase domain of HSP90 chaperone/DNA topoisomerase II/histidine kinase"/>
    <property type="match status" value="1"/>
</dbReference>
<dbReference type="InterPro" id="IPR005467">
    <property type="entry name" value="His_kinase_dom"/>
</dbReference>
<evidence type="ECO:0000256" key="7">
    <source>
        <dbReference type="ARBA" id="ARBA00022840"/>
    </source>
</evidence>
<dbReference type="Gene3D" id="3.30.565.10">
    <property type="entry name" value="Histidine kinase-like ATPase, C-terminal domain"/>
    <property type="match status" value="1"/>
</dbReference>
<keyword evidence="8" id="KW-0902">Two-component regulatory system</keyword>
<evidence type="ECO:0000256" key="1">
    <source>
        <dbReference type="ARBA" id="ARBA00000085"/>
    </source>
</evidence>
<evidence type="ECO:0000256" key="4">
    <source>
        <dbReference type="ARBA" id="ARBA00022679"/>
    </source>
</evidence>
<evidence type="ECO:0000256" key="3">
    <source>
        <dbReference type="ARBA" id="ARBA00022553"/>
    </source>
</evidence>
<dbReference type="InterPro" id="IPR036097">
    <property type="entry name" value="HisK_dim/P_sf"/>
</dbReference>
<dbReference type="EC" id="2.7.13.3" evidence="2"/>
<protein>
    <recommendedName>
        <fullName evidence="2">histidine kinase</fullName>
        <ecNumber evidence="2">2.7.13.3</ecNumber>
    </recommendedName>
</protein>
<dbReference type="GO" id="GO:0000155">
    <property type="term" value="F:phosphorelay sensor kinase activity"/>
    <property type="evidence" value="ECO:0007669"/>
    <property type="project" value="InterPro"/>
</dbReference>
<dbReference type="KEGG" id="ssm:Spirs_0495"/>
<dbReference type="Proteomes" id="UP000002318">
    <property type="component" value="Chromosome"/>
</dbReference>
<dbReference type="Pfam" id="PF02518">
    <property type="entry name" value="HATPase_c"/>
    <property type="match status" value="1"/>
</dbReference>
<dbReference type="Pfam" id="PF00512">
    <property type="entry name" value="HisKA"/>
    <property type="match status" value="1"/>
</dbReference>
<dbReference type="EMBL" id="CP002116">
    <property type="protein sequence ID" value="ADK79642.1"/>
    <property type="molecule type" value="Genomic_DNA"/>
</dbReference>
<dbReference type="InterPro" id="IPR003661">
    <property type="entry name" value="HisK_dim/P_dom"/>
</dbReference>
<comment type="catalytic activity">
    <reaction evidence="1">
        <text>ATP + protein L-histidine = ADP + protein N-phospho-L-histidine.</text>
        <dbReference type="EC" id="2.7.13.3"/>
    </reaction>
</comment>
<dbReference type="eggNOG" id="COG4191">
    <property type="taxonomic scope" value="Bacteria"/>
</dbReference>
<evidence type="ECO:0000256" key="8">
    <source>
        <dbReference type="ARBA" id="ARBA00023012"/>
    </source>
</evidence>
<evidence type="ECO:0000259" key="10">
    <source>
        <dbReference type="PROSITE" id="PS50109"/>
    </source>
</evidence>
<keyword evidence="9" id="KW-0472">Membrane</keyword>
<dbReference type="PANTHER" id="PTHR43065">
    <property type="entry name" value="SENSOR HISTIDINE KINASE"/>
    <property type="match status" value="1"/>
</dbReference>
<dbReference type="AlphaFoldDB" id="E1RBB2"/>
<sequence>MKQQRFIIPILTTAVALILALGSFGSLIRQSIRHDRLLVESEVGKIASFLTEQMLTSSVSDPPPLPDHVRGFALYGSNGHAVIGRGTYPSKLDTTRFISSPHGRTSGIPQERWIREKQGSLLLLRALGGAGMNGAGNLQGRGARVGMQSQGRLFLYLDYDTGAFLFQSRARVFLLLFGALLFIGASASSWIFYRRVRSYERELEEKKILTELGSAARTLTHELKNPLAVISMQEKILRRQFGKDKDLTASLDIIGEETERISDMIDRVRLLLKQPKGRPEPIELVPLLEERSQRLPFPVTIHDNTQARSPRIFCDKTLFVSAVENILRNGREAQGSDTPPLSVDISLLRNSVVISFADAGKGIPYDDKEKIFHPFFTTKQNGFGVGLSLVKSFAENAGGSIECRNKEAGGTIFRLTFPLYQKG</sequence>
<evidence type="ECO:0000256" key="5">
    <source>
        <dbReference type="ARBA" id="ARBA00022741"/>
    </source>
</evidence>
<keyword evidence="3" id="KW-0597">Phosphoprotein</keyword>
<dbReference type="OrthoDB" id="1931120at2"/>
<dbReference type="HOGENOM" id="CLU_609616_0_0_12"/>
<dbReference type="InterPro" id="IPR004358">
    <property type="entry name" value="Sig_transdc_His_kin-like_C"/>
</dbReference>
<dbReference type="SMART" id="SM00387">
    <property type="entry name" value="HATPase_c"/>
    <property type="match status" value="1"/>
</dbReference>
<evidence type="ECO:0000256" key="6">
    <source>
        <dbReference type="ARBA" id="ARBA00022777"/>
    </source>
</evidence>
<accession>E1RBB2</accession>
<dbReference type="PANTHER" id="PTHR43065:SF10">
    <property type="entry name" value="PEROXIDE STRESS-ACTIVATED HISTIDINE KINASE MAK3"/>
    <property type="match status" value="1"/>
</dbReference>
<keyword evidence="4" id="KW-0808">Transferase</keyword>
<gene>
    <name evidence="11" type="ordered locus">Spirs_0495</name>
</gene>
<feature type="domain" description="Histidine kinase" evidence="10">
    <location>
        <begin position="218"/>
        <end position="421"/>
    </location>
</feature>
<reference evidence="11 12" key="1">
    <citation type="journal article" date="2010" name="Stand. Genomic Sci.">
        <title>Complete genome sequence of Spirochaeta smaragdinae type strain (SEBR 4228).</title>
        <authorList>
            <person name="Mavromatis K."/>
            <person name="Yasawong M."/>
            <person name="Chertkov O."/>
            <person name="Lapidus A."/>
            <person name="Lucas S."/>
            <person name="Nolan M."/>
            <person name="Del Rio T.G."/>
            <person name="Tice H."/>
            <person name="Cheng J.F."/>
            <person name="Pitluck S."/>
            <person name="Liolios K."/>
            <person name="Ivanova N."/>
            <person name="Tapia R."/>
            <person name="Han C."/>
            <person name="Bruce D."/>
            <person name="Goodwin L."/>
            <person name="Pati A."/>
            <person name="Chen A."/>
            <person name="Palaniappan K."/>
            <person name="Land M."/>
            <person name="Hauser L."/>
            <person name="Chang Y.J."/>
            <person name="Jeffries C.D."/>
            <person name="Detter J.C."/>
            <person name="Rohde M."/>
            <person name="Brambilla E."/>
            <person name="Spring S."/>
            <person name="Goker M."/>
            <person name="Sikorski J."/>
            <person name="Woyke T."/>
            <person name="Bristow J."/>
            <person name="Eisen J.A."/>
            <person name="Markowitz V."/>
            <person name="Hugenholtz P."/>
            <person name="Klenk H.P."/>
            <person name="Kyrpides N.C."/>
        </authorList>
    </citation>
    <scope>NUCLEOTIDE SEQUENCE [LARGE SCALE GENOMIC DNA]</scope>
    <source>
        <strain evidence="12">DSM 11293 / JCM 15392 / SEBR 4228</strain>
    </source>
</reference>
<keyword evidence="9" id="KW-0812">Transmembrane</keyword>
<keyword evidence="9" id="KW-1133">Transmembrane helix</keyword>
<feature type="transmembrane region" description="Helical" evidence="9">
    <location>
        <begin position="6"/>
        <end position="28"/>
    </location>
</feature>
<keyword evidence="12" id="KW-1185">Reference proteome</keyword>
<dbReference type="SUPFAM" id="SSF47384">
    <property type="entry name" value="Homodimeric domain of signal transducing histidine kinase"/>
    <property type="match status" value="1"/>
</dbReference>